<dbReference type="EMBL" id="JAULSU010000006">
    <property type="protein sequence ID" value="KAK0613511.1"/>
    <property type="molecule type" value="Genomic_DNA"/>
</dbReference>
<dbReference type="Proteomes" id="UP001175000">
    <property type="component" value="Unassembled WGS sequence"/>
</dbReference>
<reference evidence="3" key="1">
    <citation type="submission" date="2023-06" db="EMBL/GenBank/DDBJ databases">
        <title>Genome-scale phylogeny and comparative genomics of the fungal order Sordariales.</title>
        <authorList>
            <consortium name="Lawrence Berkeley National Laboratory"/>
            <person name="Hensen N."/>
            <person name="Bonometti L."/>
            <person name="Westerberg I."/>
            <person name="Brannstrom I.O."/>
            <person name="Guillou S."/>
            <person name="Cros-Aarteil S."/>
            <person name="Calhoun S."/>
            <person name="Haridas S."/>
            <person name="Kuo A."/>
            <person name="Mondo S."/>
            <person name="Pangilinan J."/>
            <person name="Riley R."/>
            <person name="Labutti K."/>
            <person name="Andreopoulos B."/>
            <person name="Lipzen A."/>
            <person name="Chen C."/>
            <person name="Yanf M."/>
            <person name="Daum C."/>
            <person name="Ng V."/>
            <person name="Clum A."/>
            <person name="Steindorff A."/>
            <person name="Ohm R."/>
            <person name="Martin F."/>
            <person name="Silar P."/>
            <person name="Natvig D."/>
            <person name="Lalanne C."/>
            <person name="Gautier V."/>
            <person name="Ament-Velasquez S.L."/>
            <person name="Kruys A."/>
            <person name="Hutchinson M.I."/>
            <person name="Powell A.J."/>
            <person name="Barry K."/>
            <person name="Miller A.N."/>
            <person name="Grigoriev I.V."/>
            <person name="Debuchy R."/>
            <person name="Gladieux P."/>
            <person name="Thoren M.H."/>
            <person name="Johannesson H."/>
        </authorList>
    </citation>
    <scope>NUCLEOTIDE SEQUENCE</scope>
    <source>
        <strain evidence="3">CBS 606.72</strain>
    </source>
</reference>
<protein>
    <recommendedName>
        <fullName evidence="2">DUF7932 domain-containing protein</fullName>
    </recommendedName>
</protein>
<feature type="region of interest" description="Disordered" evidence="1">
    <location>
        <begin position="167"/>
        <end position="221"/>
    </location>
</feature>
<feature type="domain" description="DUF7932" evidence="2">
    <location>
        <begin position="256"/>
        <end position="385"/>
    </location>
</feature>
<evidence type="ECO:0000313" key="4">
    <source>
        <dbReference type="Proteomes" id="UP001175000"/>
    </source>
</evidence>
<keyword evidence="4" id="KW-1185">Reference proteome</keyword>
<feature type="compositionally biased region" description="Gly residues" evidence="1">
    <location>
        <begin position="125"/>
        <end position="146"/>
    </location>
</feature>
<feature type="compositionally biased region" description="Gly residues" evidence="1">
    <location>
        <begin position="183"/>
        <end position="194"/>
    </location>
</feature>
<sequence>MDLKVIDTSGRDGAPGAEFFAQRAPEAPMGQNGVNGCSAGYPTAGSPGTDIRIRLTYSDDEPGAALVSGEGGHSGQRWKISRNERLLLKANGGNGGAGGRGENGQAGGPGRHGRDATKYSHGEDGGNGGRGGDGGVGSDGANGAPGGNVFVTVHDDDTDLLLPLEYNTKGGEGGASGLHGEPGDGGRGGRGGNGYAWSDGDTARVMSGGRNGHNGPPGNRPSTYLGAGNSAAHGSIQIRVIRGDLSEATYPGPYVLQLLSFAIVDENQDGFNEPGEHLLVHSIRVRNVGHMPSPSSRLIHLLIQGTQWLQPVEAEPLELPPSIQPGQEVLLPGMLRAYIRNEWAPKAPGIPLNAIDSVMLTAYFPERLRRPIPNFCTARSITIKYPPAPRPANVPRLRGQGRQGPVCMDGYGLQGTLKRACATRLLDEYRFFDLTYMAEDKPGEAVDDIDEFEANSTVTIDQEFSVNDLVMEFSDGFLTLELLLADPITGIQRSIQTYQMRMQISGVYHLSPDPSYLLVVNSATPNHAIHQIIELVRNRLHTKLDIFNLSLTGSYESPVTKENVLRSYVGKTLLLFANPFLYFSREVMNPWDLLDPWETGLILQGGTSLLFVGLAAAHLASLQSWARHATFPAHHLTSAQSSSAAAVANPKELARTLREAGPDDVAVTAAAHRYPVSLGGLNCFGDIESAVDQSAAKAAKDLTRNMPLRRFVAVPDAGALQGKTGGVVICEGVPRMARMKAVPGIFGPSPAGTNAMADADMYFIVSCLPLPVRARMFWNMVGRVEARGVPCSVLYNGAENFLRPLAAGCSPDSTFVDEKIIKAICLSLQFDLTGEIYHFTGTKPRFPDPIPAAEKLSQLPLTSLFFSLWEQSAGPRQLAAADAAQLFAWVLGAVHAQANPLSFWQSMKQAFACCGNRKANLTAKLNERISLAVEQLCGDAAAAVQAEVSRRSSQVKTGIAAKAGGGHPKNFDVFGLSELEAFVGVAPGTLQVHELTALVPTSVGMTAAQLAVHQDQYYVGRQVTGRLEQHAKAQIDAMVNPTDEEEA</sequence>
<evidence type="ECO:0000259" key="2">
    <source>
        <dbReference type="Pfam" id="PF25560"/>
    </source>
</evidence>
<feature type="compositionally biased region" description="Gly residues" evidence="1">
    <location>
        <begin position="92"/>
        <end position="110"/>
    </location>
</feature>
<proteinExistence type="predicted"/>
<organism evidence="3 4">
    <name type="scientific">Immersiella caudata</name>
    <dbReference type="NCBI Taxonomy" id="314043"/>
    <lineage>
        <taxon>Eukaryota</taxon>
        <taxon>Fungi</taxon>
        <taxon>Dikarya</taxon>
        <taxon>Ascomycota</taxon>
        <taxon>Pezizomycotina</taxon>
        <taxon>Sordariomycetes</taxon>
        <taxon>Sordariomycetidae</taxon>
        <taxon>Sordariales</taxon>
        <taxon>Lasiosphaeriaceae</taxon>
        <taxon>Immersiella</taxon>
    </lineage>
</organism>
<evidence type="ECO:0000313" key="3">
    <source>
        <dbReference type="EMBL" id="KAK0613511.1"/>
    </source>
</evidence>
<name>A0AA39WDQ0_9PEZI</name>
<dbReference type="AlphaFoldDB" id="A0AA39WDQ0"/>
<gene>
    <name evidence="3" type="ORF">B0T14DRAFT_606007</name>
</gene>
<feature type="compositionally biased region" description="Basic and acidic residues" evidence="1">
    <location>
        <begin position="112"/>
        <end position="124"/>
    </location>
</feature>
<accession>A0AA39WDQ0</accession>
<comment type="caution">
    <text evidence="3">The sequence shown here is derived from an EMBL/GenBank/DDBJ whole genome shotgun (WGS) entry which is preliminary data.</text>
</comment>
<evidence type="ECO:0000256" key="1">
    <source>
        <dbReference type="SAM" id="MobiDB-lite"/>
    </source>
</evidence>
<dbReference type="InterPro" id="IPR057692">
    <property type="entry name" value="DUF7932"/>
</dbReference>
<feature type="region of interest" description="Disordered" evidence="1">
    <location>
        <begin position="89"/>
        <end position="152"/>
    </location>
</feature>
<dbReference type="Pfam" id="PF25560">
    <property type="entry name" value="DUF7932"/>
    <property type="match status" value="1"/>
</dbReference>